<proteinExistence type="inferred from homology"/>
<accession>A0AAU3HRT6</accession>
<comment type="cofactor">
    <cofactor evidence="1">
        <name>Zn(2+)</name>
        <dbReference type="ChEBI" id="CHEBI:29105"/>
    </cofactor>
</comment>
<evidence type="ECO:0000256" key="5">
    <source>
        <dbReference type="ARBA" id="ARBA00023459"/>
    </source>
</evidence>
<evidence type="ECO:0000256" key="4">
    <source>
        <dbReference type="ARBA" id="ARBA00022833"/>
    </source>
</evidence>
<evidence type="ECO:0000313" key="7">
    <source>
        <dbReference type="EMBL" id="WTZ06986.1"/>
    </source>
</evidence>
<gene>
    <name evidence="7" type="ORF">OG699_02600</name>
</gene>
<sequence length="304" mass="33787">MLYELSTADRAALPDSYVTQPRYLKYRDADQAKPYAKYFRAATRPVPEHVVHALVGGMAPAEYGYGVEEAADRITRPGYEHLESGWTRLSSGVVMVGVLTPMPGVTAEMWDWWFGRHSTESARYKLWFPDAHQYAALGEDRGADRTLTDRQRYIGNVSYVDEYIGGRLRKLAIRFLDPEKMGILASSGSTHICARVTLSTHPVAIGRLIHQVRPTDDGAEMRSRFFLNDTGILDLPARSLSPSAGGRALASPLGRRIGRTALPVLAPRLMPSTLGTDMLHHCASEMNHLAGFLPQLYEEFRGTP</sequence>
<dbReference type="EMBL" id="CP109546">
    <property type="protein sequence ID" value="WTZ06986.1"/>
    <property type="molecule type" value="Genomic_DNA"/>
</dbReference>
<dbReference type="InterPro" id="IPR041526">
    <property type="entry name" value="DAPG_hydrolase"/>
</dbReference>
<organism evidence="7">
    <name type="scientific">Streptomyces sp. NBC_01393</name>
    <dbReference type="NCBI Taxonomy" id="2903851"/>
    <lineage>
        <taxon>Bacteria</taxon>
        <taxon>Bacillati</taxon>
        <taxon>Actinomycetota</taxon>
        <taxon>Actinomycetes</taxon>
        <taxon>Kitasatosporales</taxon>
        <taxon>Streptomycetaceae</taxon>
        <taxon>Streptomyces</taxon>
    </lineage>
</organism>
<feature type="domain" description="DAPG hydrolase PhiG" evidence="6">
    <location>
        <begin position="71"/>
        <end position="298"/>
    </location>
</feature>
<name>A0AAU3HRT6_9ACTN</name>
<keyword evidence="3" id="KW-0378">Hydrolase</keyword>
<dbReference type="Pfam" id="PF18089">
    <property type="entry name" value="DAPG_hydrolase"/>
    <property type="match status" value="1"/>
</dbReference>
<evidence type="ECO:0000256" key="2">
    <source>
        <dbReference type="ARBA" id="ARBA00022723"/>
    </source>
</evidence>
<reference evidence="7" key="1">
    <citation type="submission" date="2022-10" db="EMBL/GenBank/DDBJ databases">
        <title>The complete genomes of actinobacterial strains from the NBC collection.</title>
        <authorList>
            <person name="Joergensen T.S."/>
            <person name="Alvarez Arevalo M."/>
            <person name="Sterndorff E.B."/>
            <person name="Faurdal D."/>
            <person name="Vuksanovic O."/>
            <person name="Mourched A.-S."/>
            <person name="Charusanti P."/>
            <person name="Shaw S."/>
            <person name="Blin K."/>
            <person name="Weber T."/>
        </authorList>
    </citation>
    <scope>NUCLEOTIDE SEQUENCE</scope>
    <source>
        <strain evidence="7">NBC_01393</strain>
    </source>
</reference>
<keyword evidence="4" id="KW-0862">Zinc</keyword>
<comment type="similarity">
    <text evidence="5">Belongs to the DAPG/phloretin hydrolase family.</text>
</comment>
<protein>
    <recommendedName>
        <fullName evidence="6">DAPG hydrolase PhiG domain-containing protein</fullName>
    </recommendedName>
</protein>
<keyword evidence="2" id="KW-0479">Metal-binding</keyword>
<evidence type="ECO:0000256" key="1">
    <source>
        <dbReference type="ARBA" id="ARBA00001947"/>
    </source>
</evidence>
<evidence type="ECO:0000256" key="3">
    <source>
        <dbReference type="ARBA" id="ARBA00022801"/>
    </source>
</evidence>
<dbReference type="AlphaFoldDB" id="A0AAU3HRT6"/>
<dbReference type="GO" id="GO:0046872">
    <property type="term" value="F:metal ion binding"/>
    <property type="evidence" value="ECO:0007669"/>
    <property type="project" value="UniProtKB-KW"/>
</dbReference>
<dbReference type="GO" id="GO:0016787">
    <property type="term" value="F:hydrolase activity"/>
    <property type="evidence" value="ECO:0007669"/>
    <property type="project" value="UniProtKB-KW"/>
</dbReference>
<evidence type="ECO:0000259" key="6">
    <source>
        <dbReference type="Pfam" id="PF18089"/>
    </source>
</evidence>